<evidence type="ECO:0000256" key="5">
    <source>
        <dbReference type="SAM" id="MobiDB-lite"/>
    </source>
</evidence>
<gene>
    <name evidence="8" type="ORF">C1J01_01785</name>
</gene>
<reference evidence="8 9" key="1">
    <citation type="submission" date="2018-01" db="EMBL/GenBank/DDBJ databases">
        <title>Draft genome sequence of Nonomuraea sp. KC333.</title>
        <authorList>
            <person name="Sahin N."/>
            <person name="Saygin H."/>
            <person name="Ay H."/>
        </authorList>
    </citation>
    <scope>NUCLEOTIDE SEQUENCE [LARGE SCALE GENOMIC DNA]</scope>
    <source>
        <strain evidence="8 9">KC333</strain>
    </source>
</reference>
<evidence type="ECO:0000256" key="3">
    <source>
        <dbReference type="ARBA" id="ARBA00022777"/>
    </source>
</evidence>
<keyword evidence="9" id="KW-1185">Reference proteome</keyword>
<evidence type="ECO:0000256" key="2">
    <source>
        <dbReference type="ARBA" id="ARBA00022741"/>
    </source>
</evidence>
<evidence type="ECO:0000313" key="8">
    <source>
        <dbReference type="EMBL" id="PZG23107.1"/>
    </source>
</evidence>
<dbReference type="AlphaFoldDB" id="A0A2W2FMS1"/>
<feature type="region of interest" description="Disordered" evidence="5">
    <location>
        <begin position="326"/>
        <end position="408"/>
    </location>
</feature>
<proteinExistence type="predicted"/>
<keyword evidence="6" id="KW-0472">Membrane</keyword>
<keyword evidence="4" id="KW-0067">ATP-binding</keyword>
<feature type="compositionally biased region" description="Low complexity" evidence="5">
    <location>
        <begin position="357"/>
        <end position="402"/>
    </location>
</feature>
<evidence type="ECO:0000313" key="9">
    <source>
        <dbReference type="Proteomes" id="UP000249304"/>
    </source>
</evidence>
<dbReference type="InterPro" id="IPR011009">
    <property type="entry name" value="Kinase-like_dom_sf"/>
</dbReference>
<dbReference type="PROSITE" id="PS50011">
    <property type="entry name" value="PROTEIN_KINASE_DOM"/>
    <property type="match status" value="1"/>
</dbReference>
<evidence type="ECO:0000256" key="4">
    <source>
        <dbReference type="ARBA" id="ARBA00022840"/>
    </source>
</evidence>
<dbReference type="Gene3D" id="3.30.200.20">
    <property type="entry name" value="Phosphorylase Kinase, domain 1"/>
    <property type="match status" value="1"/>
</dbReference>
<dbReference type="PROSITE" id="PS00108">
    <property type="entry name" value="PROTEIN_KINASE_ST"/>
    <property type="match status" value="1"/>
</dbReference>
<evidence type="ECO:0000259" key="7">
    <source>
        <dbReference type="PROSITE" id="PS50011"/>
    </source>
</evidence>
<dbReference type="PANTHER" id="PTHR43289:SF34">
    <property type="entry name" value="SERINE_THREONINE-PROTEIN KINASE YBDM-RELATED"/>
    <property type="match status" value="1"/>
</dbReference>
<evidence type="ECO:0000256" key="6">
    <source>
        <dbReference type="SAM" id="Phobius"/>
    </source>
</evidence>
<evidence type="ECO:0000256" key="1">
    <source>
        <dbReference type="ARBA" id="ARBA00022679"/>
    </source>
</evidence>
<comment type="caution">
    <text evidence="8">The sequence shown here is derived from an EMBL/GenBank/DDBJ whole genome shotgun (WGS) entry which is preliminary data.</text>
</comment>
<keyword evidence="3" id="KW-0418">Kinase</keyword>
<protein>
    <recommendedName>
        <fullName evidence="7">Protein kinase domain-containing protein</fullName>
    </recommendedName>
</protein>
<dbReference type="Pfam" id="PF00069">
    <property type="entry name" value="Pkinase"/>
    <property type="match status" value="1"/>
</dbReference>
<keyword evidence="6" id="KW-1133">Transmembrane helix</keyword>
<feature type="domain" description="Protein kinase" evidence="7">
    <location>
        <begin position="20"/>
        <end position="277"/>
    </location>
</feature>
<dbReference type="EMBL" id="POUD01000004">
    <property type="protein sequence ID" value="PZG23107.1"/>
    <property type="molecule type" value="Genomic_DNA"/>
</dbReference>
<keyword evidence="1" id="KW-0808">Transferase</keyword>
<dbReference type="InterPro" id="IPR008271">
    <property type="entry name" value="Ser/Thr_kinase_AS"/>
</dbReference>
<feature type="region of interest" description="Disordered" evidence="5">
    <location>
        <begin position="266"/>
        <end position="292"/>
    </location>
</feature>
<dbReference type="SUPFAM" id="SSF56112">
    <property type="entry name" value="Protein kinase-like (PK-like)"/>
    <property type="match status" value="1"/>
</dbReference>
<feature type="transmembrane region" description="Helical" evidence="6">
    <location>
        <begin position="296"/>
        <end position="320"/>
    </location>
</feature>
<accession>A0A2W2FMS1</accession>
<dbReference type="CDD" id="cd14014">
    <property type="entry name" value="STKc_PknB_like"/>
    <property type="match status" value="1"/>
</dbReference>
<name>A0A2W2FMS1_9ACTN</name>
<keyword evidence="2" id="KW-0547">Nucleotide-binding</keyword>
<keyword evidence="6" id="KW-0812">Transmembrane</keyword>
<dbReference type="GO" id="GO:0004674">
    <property type="term" value="F:protein serine/threonine kinase activity"/>
    <property type="evidence" value="ECO:0007669"/>
    <property type="project" value="TreeGrafter"/>
</dbReference>
<sequence length="611" mass="63934">MRSGAVTVHRAPEHGQLGEHRILSVLGEGGQGTVYLGEAPGGLRVAIKVLHRKLAADPETRRRFLREAEVAARVAAFCTARIIGTGLVGEQPYIVSEYVPGPSLDELVKRDGPRRGSGLERLAVSTLTALASIHAAGVVHRDFKPANVILGPEGPVVIDFGIARAFDHVTTNTQVTGTPSYMSPEQFANRPLTPASDMFSWAGSMVFAATGHSAFPGSAIPVILHGILNGEPKVSGVPEPLRPLVLACLAKDPAVRPSADQVLRALTGGGPLPRPYNQHEITNASGRSRRRRSKGAVLAVAAGGAALLVTAGVLVVPSWLSGRETPALAQGNQPSAAQPSPPAVAMPLSSSVAKPLKSPSTKPSRSPSVKPSRSPSTKPSRSASAKPSRSSSVQPVQPESPSARVRPGATLDLGALPVVALDDRFAGGASGGYVTYQPFSGEDLPDVTVGNGRFRGTGTEPYFGLMAGGRALASDQAVSVVTIGSFAETGKQEDSVFVGWIKDDSDYATAWYNNTRGTTGFDVRVNGEFLDVADQIPATLQPGDRLAVLLTGETLTSYAEHAGTWRRLYTTSIAGALTTAEVRSRFRYGFGLRATTGTITVTGMEGRSARP</sequence>
<dbReference type="Gene3D" id="1.10.510.10">
    <property type="entry name" value="Transferase(Phosphotransferase) domain 1"/>
    <property type="match status" value="1"/>
</dbReference>
<dbReference type="Proteomes" id="UP000249304">
    <property type="component" value="Unassembled WGS sequence"/>
</dbReference>
<feature type="compositionally biased region" description="Low complexity" evidence="5">
    <location>
        <begin position="329"/>
        <end position="338"/>
    </location>
</feature>
<dbReference type="PANTHER" id="PTHR43289">
    <property type="entry name" value="MITOGEN-ACTIVATED PROTEIN KINASE KINASE KINASE 20-RELATED"/>
    <property type="match status" value="1"/>
</dbReference>
<dbReference type="InterPro" id="IPR000719">
    <property type="entry name" value="Prot_kinase_dom"/>
</dbReference>
<organism evidence="8 9">
    <name type="scientific">Nonomuraea aridisoli</name>
    <dbReference type="NCBI Taxonomy" id="2070368"/>
    <lineage>
        <taxon>Bacteria</taxon>
        <taxon>Bacillati</taxon>
        <taxon>Actinomycetota</taxon>
        <taxon>Actinomycetes</taxon>
        <taxon>Streptosporangiales</taxon>
        <taxon>Streptosporangiaceae</taxon>
        <taxon>Nonomuraea</taxon>
    </lineage>
</organism>
<dbReference type="GO" id="GO:0005524">
    <property type="term" value="F:ATP binding"/>
    <property type="evidence" value="ECO:0007669"/>
    <property type="project" value="UniProtKB-KW"/>
</dbReference>